<gene>
    <name evidence="18" type="ORF">L9F63_026376</name>
</gene>
<reference evidence="18" key="2">
    <citation type="submission" date="2023-05" db="EMBL/GenBank/DDBJ databases">
        <authorList>
            <person name="Fouks B."/>
        </authorList>
    </citation>
    <scope>NUCLEOTIDE SEQUENCE</scope>
    <source>
        <strain evidence="18">Stay&amp;Tobe</strain>
        <tissue evidence="18">Testes</tissue>
    </source>
</reference>
<keyword evidence="5 16" id="KW-1133">Transmembrane helix</keyword>
<evidence type="ECO:0000256" key="9">
    <source>
        <dbReference type="ARBA" id="ARBA00023157"/>
    </source>
</evidence>
<dbReference type="Proteomes" id="UP001233999">
    <property type="component" value="Unassembled WGS sequence"/>
</dbReference>
<proteinExistence type="inferred from homology"/>
<keyword evidence="9" id="KW-1015">Disulfide bond</keyword>
<evidence type="ECO:0000256" key="12">
    <source>
        <dbReference type="ARBA" id="ARBA00023257"/>
    </source>
</evidence>
<feature type="domain" description="Neurotransmitter-gated ion-channel transmembrane" evidence="17">
    <location>
        <begin position="58"/>
        <end position="117"/>
    </location>
</feature>
<evidence type="ECO:0000256" key="10">
    <source>
        <dbReference type="ARBA" id="ARBA00023170"/>
    </source>
</evidence>
<dbReference type="GO" id="GO:0007268">
    <property type="term" value="P:chemical synaptic transmission"/>
    <property type="evidence" value="ECO:0007669"/>
    <property type="project" value="UniProtKB-ARBA"/>
</dbReference>
<dbReference type="Gene3D" id="1.20.58.390">
    <property type="entry name" value="Neurotransmitter-gated ion-channel transmembrane domain"/>
    <property type="match status" value="1"/>
</dbReference>
<evidence type="ECO:0000256" key="11">
    <source>
        <dbReference type="ARBA" id="ARBA00023180"/>
    </source>
</evidence>
<evidence type="ECO:0000256" key="8">
    <source>
        <dbReference type="ARBA" id="ARBA00023136"/>
    </source>
</evidence>
<keyword evidence="13" id="KW-1071">Ligand-gated ion channel</keyword>
<sequence length="149" mass="16447">ASSPDSLRHHLQRPGGCNGLHSSASSATNRFGGLIAGFNGLPSVVGLDGSLSDVGTRKKIPFELEKAIHNVMFIQHHMLRQDEFDAEDQDWGFVAMVLDRLFLWIFTIATIVGTFAILCEAPALYDDTKPIDMELSSVARQQFLPDIEF</sequence>
<feature type="non-terminal residue" evidence="18">
    <location>
        <position position="149"/>
    </location>
</feature>
<evidence type="ECO:0000259" key="17">
    <source>
        <dbReference type="Pfam" id="PF02932"/>
    </source>
</evidence>
<evidence type="ECO:0000256" key="14">
    <source>
        <dbReference type="ARBA" id="ARBA00023303"/>
    </source>
</evidence>
<organism evidence="18 19">
    <name type="scientific">Diploptera punctata</name>
    <name type="common">Pacific beetle cockroach</name>
    <dbReference type="NCBI Taxonomy" id="6984"/>
    <lineage>
        <taxon>Eukaryota</taxon>
        <taxon>Metazoa</taxon>
        <taxon>Ecdysozoa</taxon>
        <taxon>Arthropoda</taxon>
        <taxon>Hexapoda</taxon>
        <taxon>Insecta</taxon>
        <taxon>Pterygota</taxon>
        <taxon>Neoptera</taxon>
        <taxon>Polyneoptera</taxon>
        <taxon>Dictyoptera</taxon>
        <taxon>Blattodea</taxon>
        <taxon>Blaberoidea</taxon>
        <taxon>Blaberidae</taxon>
        <taxon>Diplopterinae</taxon>
        <taxon>Diploptera</taxon>
    </lineage>
</organism>
<dbReference type="GO" id="GO:0034220">
    <property type="term" value="P:monoatomic ion transmembrane transport"/>
    <property type="evidence" value="ECO:0007669"/>
    <property type="project" value="UniProtKB-KW"/>
</dbReference>
<evidence type="ECO:0000256" key="5">
    <source>
        <dbReference type="ARBA" id="ARBA00022989"/>
    </source>
</evidence>
<evidence type="ECO:0000256" key="3">
    <source>
        <dbReference type="ARBA" id="ARBA00022475"/>
    </source>
</evidence>
<dbReference type="InterPro" id="IPR006029">
    <property type="entry name" value="Neurotrans-gated_channel_TM"/>
</dbReference>
<keyword evidence="10" id="KW-0675">Receptor</keyword>
<keyword evidence="3" id="KW-1003">Cell membrane</keyword>
<evidence type="ECO:0000256" key="13">
    <source>
        <dbReference type="ARBA" id="ARBA00023286"/>
    </source>
</evidence>
<keyword evidence="14" id="KW-0407">Ion channel</keyword>
<accession>A0AAD8AJ93</accession>
<evidence type="ECO:0000313" key="19">
    <source>
        <dbReference type="Proteomes" id="UP001233999"/>
    </source>
</evidence>
<dbReference type="Pfam" id="PF02932">
    <property type="entry name" value="Neur_chan_memb"/>
    <property type="match status" value="1"/>
</dbReference>
<name>A0AAD8AJ93_DIPPU</name>
<reference evidence="18" key="1">
    <citation type="journal article" date="2023" name="IScience">
        <title>Live-bearing cockroach genome reveals convergent evolutionary mechanisms linked to viviparity in insects and beyond.</title>
        <authorList>
            <person name="Fouks B."/>
            <person name="Harrison M.C."/>
            <person name="Mikhailova A.A."/>
            <person name="Marchal E."/>
            <person name="English S."/>
            <person name="Carruthers M."/>
            <person name="Jennings E.C."/>
            <person name="Chiamaka E.L."/>
            <person name="Frigard R.A."/>
            <person name="Pippel M."/>
            <person name="Attardo G.M."/>
            <person name="Benoit J.B."/>
            <person name="Bornberg-Bauer E."/>
            <person name="Tobe S.S."/>
        </authorList>
    </citation>
    <scope>NUCLEOTIDE SEQUENCE</scope>
    <source>
        <strain evidence="18">Stay&amp;Tobe</strain>
    </source>
</reference>
<evidence type="ECO:0000256" key="4">
    <source>
        <dbReference type="ARBA" id="ARBA00022692"/>
    </source>
</evidence>
<keyword evidence="7" id="KW-0406">Ion transport</keyword>
<dbReference type="SUPFAM" id="SSF90112">
    <property type="entry name" value="Neurotransmitter-gated ion-channel transmembrane pore"/>
    <property type="match status" value="1"/>
</dbReference>
<evidence type="ECO:0000256" key="16">
    <source>
        <dbReference type="SAM" id="Phobius"/>
    </source>
</evidence>
<comment type="subcellular location">
    <subcellularLocation>
        <location evidence="15">Postsynaptic cell membrane</location>
        <topology evidence="15">Multi-pass membrane protein</topology>
    </subcellularLocation>
</comment>
<keyword evidence="2" id="KW-0813">Transport</keyword>
<dbReference type="InterPro" id="IPR038050">
    <property type="entry name" value="Neuro_actylchol_rec"/>
</dbReference>
<protein>
    <recommendedName>
        <fullName evidence="17">Neurotransmitter-gated ion-channel transmembrane domain-containing protein</fullName>
    </recommendedName>
</protein>
<dbReference type="GO" id="GO:0045211">
    <property type="term" value="C:postsynaptic membrane"/>
    <property type="evidence" value="ECO:0007669"/>
    <property type="project" value="UniProtKB-SubCell"/>
</dbReference>
<comment type="similarity">
    <text evidence="1">Belongs to the ligand-gated ion channel (TC 1.A.9) family. Acetylcholine receptor (TC 1.A.9.1) subfamily.</text>
</comment>
<evidence type="ECO:0000256" key="6">
    <source>
        <dbReference type="ARBA" id="ARBA00023018"/>
    </source>
</evidence>
<dbReference type="InterPro" id="IPR036719">
    <property type="entry name" value="Neuro-gated_channel_TM_sf"/>
</dbReference>
<evidence type="ECO:0000256" key="1">
    <source>
        <dbReference type="ARBA" id="ARBA00009237"/>
    </source>
</evidence>
<keyword evidence="11" id="KW-0325">Glycoprotein</keyword>
<feature type="transmembrane region" description="Helical" evidence="16">
    <location>
        <begin position="101"/>
        <end position="125"/>
    </location>
</feature>
<keyword evidence="4 16" id="KW-0812">Transmembrane</keyword>
<keyword evidence="12" id="KW-0628">Postsynaptic cell membrane</keyword>
<keyword evidence="6" id="KW-0770">Synapse</keyword>
<evidence type="ECO:0000256" key="15">
    <source>
        <dbReference type="ARBA" id="ARBA00034104"/>
    </source>
</evidence>
<evidence type="ECO:0000256" key="2">
    <source>
        <dbReference type="ARBA" id="ARBA00022448"/>
    </source>
</evidence>
<comment type="caution">
    <text evidence="18">The sequence shown here is derived from an EMBL/GenBank/DDBJ whole genome shotgun (WGS) entry which is preliminary data.</text>
</comment>
<dbReference type="AlphaFoldDB" id="A0AAD8AJ93"/>
<keyword evidence="19" id="KW-1185">Reference proteome</keyword>
<dbReference type="FunFam" id="1.20.58.390:FF:000030">
    <property type="entry name" value="Acetylcholine receptor subunit alpha-L1"/>
    <property type="match status" value="1"/>
</dbReference>
<keyword evidence="8 16" id="KW-0472">Membrane</keyword>
<evidence type="ECO:0000256" key="7">
    <source>
        <dbReference type="ARBA" id="ARBA00023065"/>
    </source>
</evidence>
<evidence type="ECO:0000313" key="18">
    <source>
        <dbReference type="EMBL" id="KAJ9599775.1"/>
    </source>
</evidence>
<dbReference type="EMBL" id="JASPKZ010000524">
    <property type="protein sequence ID" value="KAJ9599775.1"/>
    <property type="molecule type" value="Genomic_DNA"/>
</dbReference>